<protein>
    <recommendedName>
        <fullName evidence="9">ABC transporter domain-containing protein</fullName>
    </recommendedName>
</protein>
<evidence type="ECO:0000313" key="11">
    <source>
        <dbReference type="Proteomes" id="UP000196531"/>
    </source>
</evidence>
<dbReference type="Gene3D" id="3.40.50.300">
    <property type="entry name" value="P-loop containing nucleotide triphosphate hydrolases"/>
    <property type="match status" value="1"/>
</dbReference>
<dbReference type="InterPro" id="IPR027417">
    <property type="entry name" value="P-loop_NTPase"/>
</dbReference>
<dbReference type="GO" id="GO:0005886">
    <property type="term" value="C:plasma membrane"/>
    <property type="evidence" value="ECO:0007669"/>
    <property type="project" value="UniProtKB-SubCell"/>
</dbReference>
<dbReference type="SUPFAM" id="SSF52540">
    <property type="entry name" value="P-loop containing nucleoside triphosphate hydrolases"/>
    <property type="match status" value="1"/>
</dbReference>
<keyword evidence="2" id="KW-0813">Transport</keyword>
<evidence type="ECO:0000256" key="2">
    <source>
        <dbReference type="ARBA" id="ARBA00022448"/>
    </source>
</evidence>
<comment type="caution">
    <text evidence="10">The sequence shown here is derived from an EMBL/GenBank/DDBJ whole genome shotgun (WGS) entry which is preliminary data.</text>
</comment>
<dbReference type="Proteomes" id="UP000196531">
    <property type="component" value="Unassembled WGS sequence"/>
</dbReference>
<proteinExistence type="predicted"/>
<name>A0A1Y5F6S1_9BACT</name>
<dbReference type="AlphaFoldDB" id="A0A1Y5F6S1"/>
<dbReference type="InterPro" id="IPR050763">
    <property type="entry name" value="ABC_transporter_ATP-binding"/>
</dbReference>
<dbReference type="FunFam" id="3.40.50.300:FF:000589">
    <property type="entry name" value="ABC transporter, ATP-binding subunit"/>
    <property type="match status" value="1"/>
</dbReference>
<dbReference type="InterPro" id="IPR003439">
    <property type="entry name" value="ABC_transporter-like_ATP-bd"/>
</dbReference>
<evidence type="ECO:0000259" key="9">
    <source>
        <dbReference type="PROSITE" id="PS50893"/>
    </source>
</evidence>
<evidence type="ECO:0000256" key="3">
    <source>
        <dbReference type="ARBA" id="ARBA00022458"/>
    </source>
</evidence>
<reference evidence="11" key="1">
    <citation type="journal article" date="2017" name="Proc. Natl. Acad. Sci. U.S.A.">
        <title>Simulation of Deepwater Horizon oil plume reveals substrate specialization within a complex community of hydrocarbon-degraders.</title>
        <authorList>
            <person name="Hu P."/>
            <person name="Dubinsky E.A."/>
            <person name="Probst A.J."/>
            <person name="Wang J."/>
            <person name="Sieber C.M.K."/>
            <person name="Tom L.M."/>
            <person name="Gardinali P."/>
            <person name="Banfield J.F."/>
            <person name="Atlas R.M."/>
            <person name="Andersen G.L."/>
        </authorList>
    </citation>
    <scope>NUCLEOTIDE SEQUENCE [LARGE SCALE GENOMIC DNA]</scope>
</reference>
<dbReference type="InterPro" id="IPR003593">
    <property type="entry name" value="AAA+_ATPase"/>
</dbReference>
<keyword evidence="6" id="KW-0067">ATP-binding</keyword>
<dbReference type="GO" id="GO:0005524">
    <property type="term" value="F:ATP binding"/>
    <property type="evidence" value="ECO:0007669"/>
    <property type="project" value="UniProtKB-KW"/>
</dbReference>
<dbReference type="PANTHER" id="PTHR42711:SF13">
    <property type="entry name" value="ABC TRANSPORTER, ATP-BINDING PROTEIN"/>
    <property type="match status" value="1"/>
</dbReference>
<dbReference type="PROSITE" id="PS50893">
    <property type="entry name" value="ABC_TRANSPORTER_2"/>
    <property type="match status" value="1"/>
</dbReference>
<feature type="domain" description="ABC transporter" evidence="9">
    <location>
        <begin position="5"/>
        <end position="231"/>
    </location>
</feature>
<dbReference type="Pfam" id="PF00005">
    <property type="entry name" value="ABC_tran"/>
    <property type="match status" value="1"/>
</dbReference>
<evidence type="ECO:0000256" key="5">
    <source>
        <dbReference type="ARBA" id="ARBA00022741"/>
    </source>
</evidence>
<accession>A0A1Y5F6S1</accession>
<evidence type="ECO:0000256" key="4">
    <source>
        <dbReference type="ARBA" id="ARBA00022475"/>
    </source>
</evidence>
<gene>
    <name evidence="10" type="ORF">A9Q84_09640</name>
</gene>
<sequence length="287" mass="32240">MSNCIEITNFTKKYDLFTAVDDITLSVTKGSIFGLLGPNGAGKTTTIKAMTGRLRLTAGEISILGLDVTKDIKKIHQQIGVVSESQNLYEHLSVFENIDFFRQLYNIEKNKTDQIIKTLSLEHKRDNRVSGLSKGLKQRVLLARSILHSPKLLFLDEPTSGLDPSSAKEVLEFIHKIKELGTSVFLTTHNMEEADLLCDKIAFINKGSIVAVGTPKTLKDQFGNSDVEVTYRENGHEKTEIHSLEEKSIFHKISEIHQAHQILSIHSREATMNDVFLNIVEHSKEQQ</sequence>
<evidence type="ECO:0000256" key="7">
    <source>
        <dbReference type="ARBA" id="ARBA00022967"/>
    </source>
</evidence>
<evidence type="ECO:0000256" key="1">
    <source>
        <dbReference type="ARBA" id="ARBA00004236"/>
    </source>
</evidence>
<keyword evidence="7" id="KW-1278">Translocase</keyword>
<evidence type="ECO:0000256" key="6">
    <source>
        <dbReference type="ARBA" id="ARBA00022840"/>
    </source>
</evidence>
<evidence type="ECO:0000256" key="8">
    <source>
        <dbReference type="ARBA" id="ARBA00023136"/>
    </source>
</evidence>
<dbReference type="EMBL" id="MAAO01000006">
    <property type="protein sequence ID" value="OUR96598.1"/>
    <property type="molecule type" value="Genomic_DNA"/>
</dbReference>
<dbReference type="GO" id="GO:0016887">
    <property type="term" value="F:ATP hydrolysis activity"/>
    <property type="evidence" value="ECO:0007669"/>
    <property type="project" value="InterPro"/>
</dbReference>
<comment type="subcellular location">
    <subcellularLocation>
        <location evidence="1">Cell membrane</location>
    </subcellularLocation>
</comment>
<dbReference type="PANTHER" id="PTHR42711">
    <property type="entry name" value="ABC TRANSPORTER ATP-BINDING PROTEIN"/>
    <property type="match status" value="1"/>
</dbReference>
<keyword evidence="4" id="KW-1003">Cell membrane</keyword>
<dbReference type="SMART" id="SM00382">
    <property type="entry name" value="AAA"/>
    <property type="match status" value="1"/>
</dbReference>
<evidence type="ECO:0000313" key="10">
    <source>
        <dbReference type="EMBL" id="OUR96598.1"/>
    </source>
</evidence>
<keyword evidence="3" id="KW-0536">Nodulation</keyword>
<keyword evidence="8" id="KW-0472">Membrane</keyword>
<organism evidence="10 11">
    <name type="scientific">Halobacteriovorax marinus</name>
    <dbReference type="NCBI Taxonomy" id="97084"/>
    <lineage>
        <taxon>Bacteria</taxon>
        <taxon>Pseudomonadati</taxon>
        <taxon>Bdellovibrionota</taxon>
        <taxon>Bacteriovoracia</taxon>
        <taxon>Bacteriovoracales</taxon>
        <taxon>Halobacteriovoraceae</taxon>
        <taxon>Halobacteriovorax</taxon>
    </lineage>
</organism>
<keyword evidence="5" id="KW-0547">Nucleotide-binding</keyword>